<gene>
    <name evidence="1" type="ORF">CCMP2556_LOCUS52302</name>
</gene>
<comment type="caution">
    <text evidence="1">The sequence shown here is derived from an EMBL/GenBank/DDBJ whole genome shotgun (WGS) entry which is preliminary data.</text>
</comment>
<dbReference type="SUPFAM" id="SSF52540">
    <property type="entry name" value="P-loop containing nucleoside triphosphate hydrolases"/>
    <property type="match status" value="1"/>
</dbReference>
<dbReference type="Proteomes" id="UP001642484">
    <property type="component" value="Unassembled WGS sequence"/>
</dbReference>
<dbReference type="Gene3D" id="1.10.8.60">
    <property type="match status" value="1"/>
</dbReference>
<reference evidence="1 2" key="1">
    <citation type="submission" date="2024-02" db="EMBL/GenBank/DDBJ databases">
        <authorList>
            <person name="Chen Y."/>
            <person name="Shah S."/>
            <person name="Dougan E. K."/>
            <person name="Thang M."/>
            <person name="Chan C."/>
        </authorList>
    </citation>
    <scope>NUCLEOTIDE SEQUENCE [LARGE SCALE GENOMIC DNA]</scope>
</reference>
<evidence type="ECO:0008006" key="3">
    <source>
        <dbReference type="Google" id="ProtNLM"/>
    </source>
</evidence>
<dbReference type="Gene3D" id="3.40.50.300">
    <property type="entry name" value="P-loop containing nucleotide triphosphate hydrolases"/>
    <property type="match status" value="1"/>
</dbReference>
<keyword evidence="2" id="KW-1185">Reference proteome</keyword>
<dbReference type="EMBL" id="CAXAMN010027783">
    <property type="protein sequence ID" value="CAK9112911.1"/>
    <property type="molecule type" value="Genomic_DNA"/>
</dbReference>
<proteinExistence type="predicted"/>
<name>A0ABP0SKI3_9DINO</name>
<protein>
    <recommendedName>
        <fullName evidence="3">ATPase AAA-type core domain-containing protein</fullName>
    </recommendedName>
</protein>
<evidence type="ECO:0000313" key="1">
    <source>
        <dbReference type="EMBL" id="CAK9112911.1"/>
    </source>
</evidence>
<evidence type="ECO:0000313" key="2">
    <source>
        <dbReference type="Proteomes" id="UP001642484"/>
    </source>
</evidence>
<dbReference type="InterPro" id="IPR027417">
    <property type="entry name" value="P-loop_NTPase"/>
</dbReference>
<accession>A0ABP0SKI3</accession>
<organism evidence="1 2">
    <name type="scientific">Durusdinium trenchii</name>
    <dbReference type="NCBI Taxonomy" id="1381693"/>
    <lineage>
        <taxon>Eukaryota</taxon>
        <taxon>Sar</taxon>
        <taxon>Alveolata</taxon>
        <taxon>Dinophyceae</taxon>
        <taxon>Suessiales</taxon>
        <taxon>Symbiodiniaceae</taxon>
        <taxon>Durusdinium</taxon>
    </lineage>
</organism>
<sequence>MAEIPKQVTLQHNSKYGAMQWEWTVKILEEPQFPSSGARIVRSGTFAKVRGRKALTRSCLSNSLEQDRGRWRPGLPGLKVRHLRVHLTAEVKTRGVTLGSCHCRPHWTYASTEFELYSNVTDSQLVLAKNELYLADCDSKESNKRDVLSVLLGIVGRAGIVVLACTNFLHQLDDAMVRPGRLEKWIPVLPFSFEERLNFFAEKVLSVFDGAGKGLCRPSGWSVADLMDSTVADLDLLRRKSGILMAKVNESGMSQAELNKNFCDLMQEERAKSRMKLPPHQTRLDFLGIFICQVFLAQAEHLIFDLCKGA</sequence>